<proteinExistence type="inferred from homology"/>
<dbReference type="Gene3D" id="1.10.246.60">
    <property type="entry name" value="Eukaryotic translation initiation factor 3 like domains"/>
    <property type="match status" value="1"/>
</dbReference>
<comment type="subcellular location">
    <subcellularLocation>
        <location evidence="4">Cytoplasm</location>
    </subcellularLocation>
</comment>
<name>A0AAV5A751_9AGAM</name>
<evidence type="ECO:0000256" key="4">
    <source>
        <dbReference type="HAMAP-Rule" id="MF_03009"/>
    </source>
</evidence>
<feature type="compositionally biased region" description="Basic and acidic residues" evidence="5">
    <location>
        <begin position="200"/>
        <end position="210"/>
    </location>
</feature>
<dbReference type="AlphaFoldDB" id="A0AAV5A751"/>
<reference evidence="6" key="1">
    <citation type="submission" date="2021-10" db="EMBL/GenBank/DDBJ databases">
        <title>De novo Genome Assembly of Clathrus columnatus (Basidiomycota, Fungi) Using Illumina and Nanopore Sequence Data.</title>
        <authorList>
            <person name="Ogiso-Tanaka E."/>
            <person name="Itagaki H."/>
            <person name="Hosoya T."/>
            <person name="Hosaka K."/>
        </authorList>
    </citation>
    <scope>NUCLEOTIDE SEQUENCE</scope>
    <source>
        <strain evidence="6">MO-923</strain>
    </source>
</reference>
<dbReference type="PANTHER" id="PTHR21681">
    <property type="entry name" value="EUKARYOTIC TRANSLATION INITIATION FACTOR 3 SUBUNIT J"/>
    <property type="match status" value="1"/>
</dbReference>
<feature type="compositionally biased region" description="Basic and acidic residues" evidence="5">
    <location>
        <begin position="70"/>
        <end position="85"/>
    </location>
</feature>
<evidence type="ECO:0000256" key="2">
    <source>
        <dbReference type="ARBA" id="ARBA00022540"/>
    </source>
</evidence>
<dbReference type="PANTHER" id="PTHR21681:SF0">
    <property type="entry name" value="EUKARYOTIC TRANSLATION INITIATION FACTOR 3 SUBUNIT J"/>
    <property type="match status" value="1"/>
</dbReference>
<evidence type="ECO:0000256" key="5">
    <source>
        <dbReference type="SAM" id="MobiDB-lite"/>
    </source>
</evidence>
<dbReference type="GO" id="GO:0003743">
    <property type="term" value="F:translation initiation factor activity"/>
    <property type="evidence" value="ECO:0007669"/>
    <property type="project" value="UniProtKB-UniRule"/>
</dbReference>
<evidence type="ECO:0000256" key="1">
    <source>
        <dbReference type="ARBA" id="ARBA00022490"/>
    </source>
</evidence>
<dbReference type="Proteomes" id="UP001050691">
    <property type="component" value="Unassembled WGS sequence"/>
</dbReference>
<organism evidence="6 7">
    <name type="scientific">Clathrus columnatus</name>
    <dbReference type="NCBI Taxonomy" id="1419009"/>
    <lineage>
        <taxon>Eukaryota</taxon>
        <taxon>Fungi</taxon>
        <taxon>Dikarya</taxon>
        <taxon>Basidiomycota</taxon>
        <taxon>Agaricomycotina</taxon>
        <taxon>Agaricomycetes</taxon>
        <taxon>Phallomycetidae</taxon>
        <taxon>Phallales</taxon>
        <taxon>Clathraceae</taxon>
        <taxon>Clathrus</taxon>
    </lineage>
</organism>
<dbReference type="Pfam" id="PF08597">
    <property type="entry name" value="eIF3_subunit"/>
    <property type="match status" value="1"/>
</dbReference>
<gene>
    <name evidence="4" type="primary">HCR1</name>
    <name evidence="6" type="ORF">Clacol_002606</name>
</gene>
<feature type="compositionally biased region" description="Acidic residues" evidence="5">
    <location>
        <begin position="86"/>
        <end position="97"/>
    </location>
</feature>
<dbReference type="GO" id="GO:0001732">
    <property type="term" value="P:formation of cytoplasmic translation initiation complex"/>
    <property type="evidence" value="ECO:0007669"/>
    <property type="project" value="UniProtKB-UniRule"/>
</dbReference>
<keyword evidence="2 4" id="KW-0396">Initiation factor</keyword>
<feature type="compositionally biased region" description="Acidic residues" evidence="5">
    <location>
        <begin position="30"/>
        <end position="49"/>
    </location>
</feature>
<dbReference type="GO" id="GO:0005852">
    <property type="term" value="C:eukaryotic translation initiation factor 3 complex"/>
    <property type="evidence" value="ECO:0007669"/>
    <property type="project" value="UniProtKB-UniRule"/>
</dbReference>
<dbReference type="HAMAP" id="MF_03009">
    <property type="entry name" value="eIF3j"/>
    <property type="match status" value="1"/>
</dbReference>
<dbReference type="InterPro" id="IPR013906">
    <property type="entry name" value="eIF3j"/>
</dbReference>
<comment type="subunit">
    <text evidence="4">Component of the eukaryotic translation initiation factor 3 (eIF-3) complex.</text>
</comment>
<comment type="function">
    <text evidence="4">Component of the eukaryotic translation initiation factor 3 (eIF-3) complex, which is involved in protein synthesis of a specialized repertoire of mRNAs and, together with other initiation factors, stimulates binding of mRNA and methionyl-tRNAi to the 40S ribosome. The eIF-3 complex specifically targets and initiates translation of a subset of mRNAs involved in cell proliferation.</text>
</comment>
<feature type="region of interest" description="Disordered" evidence="5">
    <location>
        <begin position="1"/>
        <end position="103"/>
    </location>
</feature>
<keyword evidence="7" id="KW-1185">Reference proteome</keyword>
<keyword evidence="3 4" id="KW-0648">Protein biosynthesis</keyword>
<sequence length="252" mass="27818">MADDWAEAESSEEEVKPVPKKIIPAKKWDGEDEEDNEAPDDWEESSEEEQPAKPAAPVAPPKKKGTLKAKIAEKEAAKALKKNNDTEDDSELEDVVDPAERKRLDRERELKADLSHAAELFGTTAISSSSDLNAILKMEPRSKEDFQELSSKIIEVILKRHESKPLYAAFIEHHVRALAMPLKDVEVRKAASALTTLANEKQKEQRDKASGKKKSKAAAKPALGGTKGANKLDATLYDEVLDDFGANADDFM</sequence>
<evidence type="ECO:0000313" key="6">
    <source>
        <dbReference type="EMBL" id="GJJ08391.1"/>
    </source>
</evidence>
<feature type="region of interest" description="Disordered" evidence="5">
    <location>
        <begin position="199"/>
        <end position="229"/>
    </location>
</feature>
<dbReference type="GO" id="GO:0033290">
    <property type="term" value="C:eukaryotic 48S preinitiation complex"/>
    <property type="evidence" value="ECO:0007669"/>
    <property type="project" value="UniProtKB-UniRule"/>
</dbReference>
<feature type="compositionally biased region" description="Acidic residues" evidence="5">
    <location>
        <begin position="1"/>
        <end position="12"/>
    </location>
</feature>
<accession>A0AAV5A751</accession>
<evidence type="ECO:0000313" key="7">
    <source>
        <dbReference type="Proteomes" id="UP001050691"/>
    </source>
</evidence>
<keyword evidence="1 4" id="KW-0963">Cytoplasm</keyword>
<comment type="caution">
    <text evidence="6">The sequence shown here is derived from an EMBL/GenBank/DDBJ whole genome shotgun (WGS) entry which is preliminary data.</text>
</comment>
<dbReference type="InterPro" id="IPR023194">
    <property type="entry name" value="eIF3-like_dom_sf"/>
</dbReference>
<protein>
    <recommendedName>
        <fullName evidence="4">Eukaryotic translation initiation factor 3 subunit J</fullName>
        <shortName evidence="4">eIF3j</shortName>
    </recommendedName>
    <alternativeName>
        <fullName evidence="4">Eukaryotic translation initiation factor 3 30 kDa subunit homolog</fullName>
        <shortName evidence="4">eIF-3 30 kDa subunit homolog</shortName>
    </alternativeName>
</protein>
<comment type="similarity">
    <text evidence="4">Belongs to the eIF-3 subunit J family.</text>
</comment>
<evidence type="ECO:0000256" key="3">
    <source>
        <dbReference type="ARBA" id="ARBA00022917"/>
    </source>
</evidence>
<dbReference type="EMBL" id="BPWL01000003">
    <property type="protein sequence ID" value="GJJ08391.1"/>
    <property type="molecule type" value="Genomic_DNA"/>
</dbReference>
<dbReference type="GO" id="GO:0016282">
    <property type="term" value="C:eukaryotic 43S preinitiation complex"/>
    <property type="evidence" value="ECO:0007669"/>
    <property type="project" value="UniProtKB-UniRule"/>
</dbReference>